<evidence type="ECO:0000256" key="6">
    <source>
        <dbReference type="ARBA" id="ARBA00023136"/>
    </source>
</evidence>
<dbReference type="PANTHER" id="PTHR20855:SF3">
    <property type="entry name" value="LD03007P"/>
    <property type="match status" value="1"/>
</dbReference>
<feature type="transmembrane region" description="Helical" evidence="7">
    <location>
        <begin position="136"/>
        <end position="156"/>
    </location>
</feature>
<evidence type="ECO:0000256" key="3">
    <source>
        <dbReference type="ARBA" id="ARBA00022475"/>
    </source>
</evidence>
<dbReference type="NCBIfam" id="TIGR01065">
    <property type="entry name" value="hlyIII"/>
    <property type="match status" value="1"/>
</dbReference>
<sequence length="213" mass="24585">MIPAMENSSLPKEEIYNTVSHIVGTLFSIIGFIILLNVNTNKSEYAGLSLIIYSVTLVSMFSVSSAYHIVLSEHYKRKLRILDHINIYYLIAGTYTPVALITLLNGNGWFIFYIVWFIAALGTLLKLFFTGRYEYISLFLYLGMGWLIIFDFENLMNNTTTIGVFLLFLGGLFYTVGILFYAIEKIRYNHFIWHLFVLAGAICHWFFIYLDVV</sequence>
<keyword evidence="5 7" id="KW-1133">Transmembrane helix</keyword>
<keyword evidence="4 7" id="KW-0812">Transmembrane</keyword>
<proteinExistence type="inferred from homology"/>
<dbReference type="Proteomes" id="UP001356308">
    <property type="component" value="Unassembled WGS sequence"/>
</dbReference>
<accession>A0ABU7IWS6</accession>
<evidence type="ECO:0000256" key="2">
    <source>
        <dbReference type="ARBA" id="ARBA00008488"/>
    </source>
</evidence>
<evidence type="ECO:0000256" key="5">
    <source>
        <dbReference type="ARBA" id="ARBA00022989"/>
    </source>
</evidence>
<feature type="transmembrane region" description="Helical" evidence="7">
    <location>
        <begin position="87"/>
        <end position="104"/>
    </location>
</feature>
<feature type="transmembrane region" description="Helical" evidence="7">
    <location>
        <begin position="162"/>
        <end position="183"/>
    </location>
</feature>
<comment type="caution">
    <text evidence="8">The sequence shown here is derived from an EMBL/GenBank/DDBJ whole genome shotgun (WGS) entry which is preliminary data.</text>
</comment>
<evidence type="ECO:0000313" key="8">
    <source>
        <dbReference type="EMBL" id="MEE1977293.1"/>
    </source>
</evidence>
<dbReference type="EMBL" id="JAZDDG010000006">
    <property type="protein sequence ID" value="MEE1977293.1"/>
    <property type="molecule type" value="Genomic_DNA"/>
</dbReference>
<evidence type="ECO:0000256" key="7">
    <source>
        <dbReference type="SAM" id="Phobius"/>
    </source>
</evidence>
<dbReference type="Pfam" id="PF03006">
    <property type="entry name" value="HlyIII"/>
    <property type="match status" value="1"/>
</dbReference>
<protein>
    <submittedName>
        <fullName evidence="8">Hemolysin III family protein</fullName>
    </submittedName>
</protein>
<feature type="transmembrane region" description="Helical" evidence="7">
    <location>
        <begin position="45"/>
        <end position="67"/>
    </location>
</feature>
<keyword evidence="9" id="KW-1185">Reference proteome</keyword>
<dbReference type="RefSeq" id="WP_330097999.1">
    <property type="nucleotide sequence ID" value="NZ_JAZDDG010000006.1"/>
</dbReference>
<comment type="subcellular location">
    <subcellularLocation>
        <location evidence="1">Cell membrane</location>
        <topology evidence="1">Multi-pass membrane protein</topology>
    </subcellularLocation>
</comment>
<dbReference type="InterPro" id="IPR004254">
    <property type="entry name" value="AdipoR/HlyIII-related"/>
</dbReference>
<organism evidence="8 9">
    <name type="scientific">Maribacter cobaltidurans</name>
    <dbReference type="NCBI Taxonomy" id="1178778"/>
    <lineage>
        <taxon>Bacteria</taxon>
        <taxon>Pseudomonadati</taxon>
        <taxon>Bacteroidota</taxon>
        <taxon>Flavobacteriia</taxon>
        <taxon>Flavobacteriales</taxon>
        <taxon>Flavobacteriaceae</taxon>
        <taxon>Maribacter</taxon>
    </lineage>
</organism>
<evidence type="ECO:0000256" key="4">
    <source>
        <dbReference type="ARBA" id="ARBA00022692"/>
    </source>
</evidence>
<feature type="transmembrane region" description="Helical" evidence="7">
    <location>
        <begin position="110"/>
        <end position="129"/>
    </location>
</feature>
<comment type="similarity">
    <text evidence="2">Belongs to the UPF0073 (Hly-III) family.</text>
</comment>
<keyword evidence="6 7" id="KW-0472">Membrane</keyword>
<name>A0ABU7IWS6_9FLAO</name>
<evidence type="ECO:0000256" key="1">
    <source>
        <dbReference type="ARBA" id="ARBA00004651"/>
    </source>
</evidence>
<feature type="transmembrane region" description="Helical" evidence="7">
    <location>
        <begin position="190"/>
        <end position="210"/>
    </location>
</feature>
<reference evidence="8 9" key="1">
    <citation type="submission" date="2024-01" db="EMBL/GenBank/DDBJ databases">
        <title>Maribacter spp. originated from different algae showed divergent polysaccharides utilization ability.</title>
        <authorList>
            <person name="Wang H."/>
            <person name="Wu Y."/>
        </authorList>
    </citation>
    <scope>NUCLEOTIDE SEQUENCE [LARGE SCALE GENOMIC DNA]</scope>
    <source>
        <strain evidence="8 9">PR1</strain>
    </source>
</reference>
<keyword evidence="3" id="KW-1003">Cell membrane</keyword>
<dbReference type="PANTHER" id="PTHR20855">
    <property type="entry name" value="ADIPOR/PROGESTIN RECEPTOR-RELATED"/>
    <property type="match status" value="1"/>
</dbReference>
<dbReference type="InterPro" id="IPR005744">
    <property type="entry name" value="Hy-lIII"/>
</dbReference>
<gene>
    <name evidence="8" type="ORF">V1I91_14490</name>
</gene>
<evidence type="ECO:0000313" key="9">
    <source>
        <dbReference type="Proteomes" id="UP001356308"/>
    </source>
</evidence>
<feature type="transmembrane region" description="Helical" evidence="7">
    <location>
        <begin position="21"/>
        <end position="39"/>
    </location>
</feature>